<protein>
    <submittedName>
        <fullName evidence="2">Uncharacterized protein</fullName>
    </submittedName>
</protein>
<gene>
    <name evidence="2" type="ORF">EDD18DRAFT_656303</name>
</gene>
<accession>A0AA39TG30</accession>
<sequence>MLHHRREGQLLTQTQEEMILIAGLGLFWVGKCLFFLWGDLDCGNAFQLCFWPGGHLLKVARVQDERERWELRRAVEKQDSLVVLCPTHVQRTTSIAL</sequence>
<proteinExistence type="predicted"/>
<name>A0AA39TG30_9AGAR</name>
<dbReference type="Proteomes" id="UP001175228">
    <property type="component" value="Unassembled WGS sequence"/>
</dbReference>
<dbReference type="EMBL" id="JAUEPU010000043">
    <property type="protein sequence ID" value="KAK0486986.1"/>
    <property type="molecule type" value="Genomic_DNA"/>
</dbReference>
<keyword evidence="1" id="KW-1133">Transmembrane helix</keyword>
<organism evidence="2 3">
    <name type="scientific">Armillaria luteobubalina</name>
    <dbReference type="NCBI Taxonomy" id="153913"/>
    <lineage>
        <taxon>Eukaryota</taxon>
        <taxon>Fungi</taxon>
        <taxon>Dikarya</taxon>
        <taxon>Basidiomycota</taxon>
        <taxon>Agaricomycotina</taxon>
        <taxon>Agaricomycetes</taxon>
        <taxon>Agaricomycetidae</taxon>
        <taxon>Agaricales</taxon>
        <taxon>Marasmiineae</taxon>
        <taxon>Physalacriaceae</taxon>
        <taxon>Armillaria</taxon>
    </lineage>
</organism>
<comment type="caution">
    <text evidence="2">The sequence shown here is derived from an EMBL/GenBank/DDBJ whole genome shotgun (WGS) entry which is preliminary data.</text>
</comment>
<feature type="transmembrane region" description="Helical" evidence="1">
    <location>
        <begin position="20"/>
        <end position="38"/>
    </location>
</feature>
<keyword evidence="1" id="KW-0472">Membrane</keyword>
<reference evidence="2" key="1">
    <citation type="submission" date="2023-06" db="EMBL/GenBank/DDBJ databases">
        <authorList>
            <consortium name="Lawrence Berkeley National Laboratory"/>
            <person name="Ahrendt S."/>
            <person name="Sahu N."/>
            <person name="Indic B."/>
            <person name="Wong-Bajracharya J."/>
            <person name="Merenyi Z."/>
            <person name="Ke H.-M."/>
            <person name="Monk M."/>
            <person name="Kocsube S."/>
            <person name="Drula E."/>
            <person name="Lipzen A."/>
            <person name="Balint B."/>
            <person name="Henrissat B."/>
            <person name="Andreopoulos B."/>
            <person name="Martin F.M."/>
            <person name="Harder C.B."/>
            <person name="Rigling D."/>
            <person name="Ford K.L."/>
            <person name="Foster G.D."/>
            <person name="Pangilinan J."/>
            <person name="Papanicolaou A."/>
            <person name="Barry K."/>
            <person name="LaButti K."/>
            <person name="Viragh M."/>
            <person name="Koriabine M."/>
            <person name="Yan M."/>
            <person name="Riley R."/>
            <person name="Champramary S."/>
            <person name="Plett K.L."/>
            <person name="Tsai I.J."/>
            <person name="Slot J."/>
            <person name="Sipos G."/>
            <person name="Plett J."/>
            <person name="Nagy L.G."/>
            <person name="Grigoriev I.V."/>
        </authorList>
    </citation>
    <scope>NUCLEOTIDE SEQUENCE</scope>
    <source>
        <strain evidence="2">HWK02</strain>
    </source>
</reference>
<evidence type="ECO:0000313" key="2">
    <source>
        <dbReference type="EMBL" id="KAK0486986.1"/>
    </source>
</evidence>
<evidence type="ECO:0000256" key="1">
    <source>
        <dbReference type="SAM" id="Phobius"/>
    </source>
</evidence>
<evidence type="ECO:0000313" key="3">
    <source>
        <dbReference type="Proteomes" id="UP001175228"/>
    </source>
</evidence>
<dbReference type="AlphaFoldDB" id="A0AA39TG30"/>
<keyword evidence="3" id="KW-1185">Reference proteome</keyword>
<keyword evidence="1" id="KW-0812">Transmembrane</keyword>